<accession>A0A540WSZ5</accession>
<reference evidence="2 3" key="1">
    <citation type="submission" date="2019-06" db="EMBL/GenBank/DDBJ databases">
        <authorList>
            <person name="Livingstone P."/>
            <person name="Whitworth D."/>
        </authorList>
    </citation>
    <scope>NUCLEOTIDE SEQUENCE [LARGE SCALE GENOMIC DNA]</scope>
    <source>
        <strain evidence="2 3">AM401</strain>
    </source>
</reference>
<dbReference type="OrthoDB" id="5421180at2"/>
<dbReference type="SUPFAM" id="SSF53271">
    <property type="entry name" value="PRTase-like"/>
    <property type="match status" value="1"/>
</dbReference>
<sequence length="227" mass="24364">MQGPAFQDRSTAGRALAERLAHHGHRPETRVLALPRGGVPVGYEVARALGAPLDVFVVRKLGTPGHEELAMGAIATGGVRVLNPEVIEEVGIPLEQIDAVAAREGRELERREASYRQGRPALDVRGRNVILVDDGLATGSSMRAAVAALRKQGPARIVVAVPVAPLETCEDIATLADETVCVRTPEPFFAVGLWYRQFEQTSDAEVRDLLERAARESSMAEAHPSPG</sequence>
<dbReference type="InterPro" id="IPR000836">
    <property type="entry name" value="PRTase_dom"/>
</dbReference>
<dbReference type="Gene3D" id="3.30.1310.20">
    <property type="entry name" value="PRTase-like"/>
    <property type="match status" value="1"/>
</dbReference>
<feature type="domain" description="Phosphoribosyltransferase" evidence="1">
    <location>
        <begin position="14"/>
        <end position="182"/>
    </location>
</feature>
<dbReference type="Pfam" id="PF00156">
    <property type="entry name" value="Pribosyltran"/>
    <property type="match status" value="1"/>
</dbReference>
<keyword evidence="2" id="KW-0808">Transferase</keyword>
<dbReference type="GO" id="GO:0016757">
    <property type="term" value="F:glycosyltransferase activity"/>
    <property type="evidence" value="ECO:0007669"/>
    <property type="project" value="UniProtKB-KW"/>
</dbReference>
<dbReference type="PANTHER" id="PTHR11608:SF0">
    <property type="entry name" value="BIFUNCTIONAL PROTEIN PYRR"/>
    <property type="match status" value="1"/>
</dbReference>
<keyword evidence="2" id="KW-0328">Glycosyltransferase</keyword>
<dbReference type="Proteomes" id="UP000315369">
    <property type="component" value="Unassembled WGS sequence"/>
</dbReference>
<organism evidence="2 3">
    <name type="scientific">Myxococcus llanfairpwllgwyngyllgogerychwyrndrobwllllantysiliogogogochensis</name>
    <dbReference type="NCBI Taxonomy" id="2590453"/>
    <lineage>
        <taxon>Bacteria</taxon>
        <taxon>Pseudomonadati</taxon>
        <taxon>Myxococcota</taxon>
        <taxon>Myxococcia</taxon>
        <taxon>Myxococcales</taxon>
        <taxon>Cystobacterineae</taxon>
        <taxon>Myxococcaceae</taxon>
        <taxon>Myxococcus</taxon>
    </lineage>
</organism>
<dbReference type="InterPro" id="IPR029057">
    <property type="entry name" value="PRTase-like"/>
</dbReference>
<dbReference type="AlphaFoldDB" id="A0A540WSZ5"/>
<evidence type="ECO:0000313" key="2">
    <source>
        <dbReference type="EMBL" id="TQF12119.1"/>
    </source>
</evidence>
<dbReference type="EMBL" id="VIFM01000154">
    <property type="protein sequence ID" value="TQF12119.1"/>
    <property type="molecule type" value="Genomic_DNA"/>
</dbReference>
<dbReference type="Gene3D" id="3.40.50.2020">
    <property type="match status" value="1"/>
</dbReference>
<name>A0A540WSZ5_9BACT</name>
<gene>
    <name evidence="2" type="ORF">FJV41_30745</name>
</gene>
<proteinExistence type="predicted"/>
<evidence type="ECO:0000259" key="1">
    <source>
        <dbReference type="Pfam" id="PF00156"/>
    </source>
</evidence>
<dbReference type="PANTHER" id="PTHR11608">
    <property type="entry name" value="BIFUNCTIONAL PROTEIN PYRR"/>
    <property type="match status" value="1"/>
</dbReference>
<protein>
    <submittedName>
        <fullName evidence="2">Phosphoribosyltransferase</fullName>
    </submittedName>
</protein>
<dbReference type="InterPro" id="IPR050137">
    <property type="entry name" value="PyrR_bifunctional"/>
</dbReference>
<dbReference type="CDD" id="cd06223">
    <property type="entry name" value="PRTases_typeI"/>
    <property type="match status" value="1"/>
</dbReference>
<dbReference type="RefSeq" id="WP_141646151.1">
    <property type="nucleotide sequence ID" value="NZ_VIFM01000154.1"/>
</dbReference>
<keyword evidence="3" id="KW-1185">Reference proteome</keyword>
<evidence type="ECO:0000313" key="3">
    <source>
        <dbReference type="Proteomes" id="UP000315369"/>
    </source>
</evidence>
<comment type="caution">
    <text evidence="2">The sequence shown here is derived from an EMBL/GenBank/DDBJ whole genome shotgun (WGS) entry which is preliminary data.</text>
</comment>